<evidence type="ECO:0000313" key="4">
    <source>
        <dbReference type="Proteomes" id="UP001461960"/>
    </source>
</evidence>
<comment type="caution">
    <text evidence="3">The sequence shown here is derived from an EMBL/GenBank/DDBJ whole genome shotgun (WGS) entry which is preliminary data.</text>
</comment>
<feature type="transmembrane region" description="Helical" evidence="2">
    <location>
        <begin position="31"/>
        <end position="52"/>
    </location>
</feature>
<dbReference type="Proteomes" id="UP001461960">
    <property type="component" value="Unassembled WGS sequence"/>
</dbReference>
<accession>A0ABU9XAC9</accession>
<feature type="transmembrane region" description="Helical" evidence="2">
    <location>
        <begin position="138"/>
        <end position="160"/>
    </location>
</feature>
<protein>
    <submittedName>
        <fullName evidence="3">ABZJ_00895 family protein</fullName>
    </submittedName>
</protein>
<sequence>MSRKTTNLSKSTAQTGRNDQLPNSQSDSPKLAQYIGFFAIGYILISTVFMMIQTQVTLNSHLVTVLSIIIGAYIAVYKFIKHHKRALGRDEINRLVFGGVTVVWLLTAVYFLGIWSFLFDAVSREVLFEMTMQQPLPLLSALIMILVLTFISARISILLLNRLLDPKRKPS</sequence>
<keyword evidence="2" id="KW-0812">Transmembrane</keyword>
<gene>
    <name evidence="3" type="ORF">AAIR29_12080</name>
</gene>
<feature type="transmembrane region" description="Helical" evidence="2">
    <location>
        <begin position="58"/>
        <end position="80"/>
    </location>
</feature>
<evidence type="ECO:0000256" key="1">
    <source>
        <dbReference type="SAM" id="MobiDB-lite"/>
    </source>
</evidence>
<dbReference type="RefSeq" id="WP_299221634.1">
    <property type="nucleotide sequence ID" value="NZ_JBDGHN010000007.1"/>
</dbReference>
<keyword evidence="4" id="KW-1185">Reference proteome</keyword>
<dbReference type="InterPro" id="IPR047730">
    <property type="entry name" value="ABZJ_00895-like"/>
</dbReference>
<reference evidence="3 4" key="1">
    <citation type="submission" date="2024-05" db="EMBL/GenBank/DDBJ databases">
        <authorList>
            <person name="Kim H.-Y."/>
            <person name="Kim E."/>
            <person name="Cai Y."/>
            <person name="Yang S.-M."/>
            <person name="Lee W."/>
        </authorList>
    </citation>
    <scope>NUCLEOTIDE SEQUENCE [LARGE SCALE GENOMIC DNA]</scope>
    <source>
        <strain evidence="3 4">FBL11</strain>
    </source>
</reference>
<organism evidence="3 4">
    <name type="scientific">Psychrobacter saeujeotis</name>
    <dbReference type="NCBI Taxonomy" id="3143436"/>
    <lineage>
        <taxon>Bacteria</taxon>
        <taxon>Pseudomonadati</taxon>
        <taxon>Pseudomonadota</taxon>
        <taxon>Gammaproteobacteria</taxon>
        <taxon>Moraxellales</taxon>
        <taxon>Moraxellaceae</taxon>
        <taxon>Psychrobacter</taxon>
    </lineage>
</organism>
<name>A0ABU9XAC9_9GAMM</name>
<evidence type="ECO:0000256" key="2">
    <source>
        <dbReference type="SAM" id="Phobius"/>
    </source>
</evidence>
<keyword evidence="2" id="KW-0472">Membrane</keyword>
<feature type="transmembrane region" description="Helical" evidence="2">
    <location>
        <begin position="92"/>
        <end position="118"/>
    </location>
</feature>
<dbReference type="EMBL" id="JBDGHN010000007">
    <property type="protein sequence ID" value="MEN2752367.1"/>
    <property type="molecule type" value="Genomic_DNA"/>
</dbReference>
<dbReference type="NCBIfam" id="NF038216">
    <property type="entry name" value="ABZJ_00895_fam"/>
    <property type="match status" value="1"/>
</dbReference>
<proteinExistence type="predicted"/>
<keyword evidence="2" id="KW-1133">Transmembrane helix</keyword>
<evidence type="ECO:0000313" key="3">
    <source>
        <dbReference type="EMBL" id="MEN2752367.1"/>
    </source>
</evidence>
<feature type="region of interest" description="Disordered" evidence="1">
    <location>
        <begin position="1"/>
        <end position="27"/>
    </location>
</feature>